<feature type="chain" id="PRO_5030756567" evidence="1">
    <location>
        <begin position="31"/>
        <end position="854"/>
    </location>
</feature>
<feature type="signal peptide" evidence="1">
    <location>
        <begin position="1"/>
        <end position="30"/>
    </location>
</feature>
<organism evidence="2">
    <name type="scientific">Palpitomonas bilix</name>
    <dbReference type="NCBI Taxonomy" id="652834"/>
    <lineage>
        <taxon>Eukaryota</taxon>
        <taxon>Eukaryota incertae sedis</taxon>
    </lineage>
</organism>
<gene>
    <name evidence="2" type="ORF">PBIL07802_LOCUS21111</name>
</gene>
<evidence type="ECO:0000256" key="1">
    <source>
        <dbReference type="SAM" id="SignalP"/>
    </source>
</evidence>
<dbReference type="EMBL" id="HBIB01032581">
    <property type="protein sequence ID" value="CAE0258845.1"/>
    <property type="molecule type" value="Transcribed_RNA"/>
</dbReference>
<evidence type="ECO:0000313" key="2">
    <source>
        <dbReference type="EMBL" id="CAE0258845.1"/>
    </source>
</evidence>
<reference evidence="2" key="1">
    <citation type="submission" date="2021-01" db="EMBL/GenBank/DDBJ databases">
        <authorList>
            <person name="Corre E."/>
            <person name="Pelletier E."/>
            <person name="Niang G."/>
            <person name="Scheremetjew M."/>
            <person name="Finn R."/>
            <person name="Kale V."/>
            <person name="Holt S."/>
            <person name="Cochrane G."/>
            <person name="Meng A."/>
            <person name="Brown T."/>
            <person name="Cohen L."/>
        </authorList>
    </citation>
    <scope>NUCLEOTIDE SEQUENCE</scope>
    <source>
        <strain evidence="2">NIES-2562</strain>
    </source>
</reference>
<dbReference type="InterPro" id="IPR011041">
    <property type="entry name" value="Quinoprot_gluc/sorb_DH_b-prop"/>
</dbReference>
<name>A0A7S3DIR7_9EUKA</name>
<proteinExistence type="predicted"/>
<protein>
    <submittedName>
        <fullName evidence="2">Uncharacterized protein</fullName>
    </submittedName>
</protein>
<dbReference type="SUPFAM" id="SSF50952">
    <property type="entry name" value="Soluble quinoprotein glucose dehydrogenase"/>
    <property type="match status" value="1"/>
</dbReference>
<sequence length="854" mass="94695">MVKPRQFVMSMRVFFLVAAVACALCGLGWGKQSAASTGAYTTVRSTRATYGDVPQLADFTQLPLLNASNPVWNSFGWAGEGEVRAGSGGKETFLLLTPSGLYRLESDSLDMFPLLFVDGDEPTLSPSARILTHVRDGRSVLGVVDGTSAQAYFCGNHLEQACEKQGEGINFGEIGTANDAAVSSKQDLLVVGGSDGAMVYDLASNSAYYVSIKESVRCVAVRDEDGSIALSGSQRVWFHEGRVEMEKGGAKSSPSPVDPFTPSSKWRFEWIADREGGGDAAGPVEDPPRSLLFSASGTLWIPNENTINYRRQDGTFGRFSFMKGLPLMNASVASNAVAFGGVAIALKEGMGVFPESFVTEVDETVSDVDDTILHLVHPFFYRGNRYLSTDSIVSALAVVRERMLVVTTSGLAVMRLERTTLEEKSRYYTEIGEKRHNRFGTMNDCSLAVYGDASSCRQGPGANDGLWTSMYLGGKIFEYAITKDEATRQICWERFKGLKTLVDVTGIRGLMARSAVNTNEGEAVPQGNNWHASPTMPGWWWQGDTSSDEVVGHLFVYPLMHDIVCENEEERSVVKSLLDEVTSQIVMNGFYLIDVTGNYTTWGRWSPTYLNDYHLYADNRGLYSLEILAWLKSAHRITGRSLYADAYANLTSNFGYEDNLLNLKVIDPQDDNFSDDELAYLSYFAYCWAVPPSDRPSQFDISLRRQWESNMGERSALWISMHNFCAGKKEKIEDGVWNLQGWPEELIDWPMINSDRYDVLLSKSGGRSPGHEYSVDVLRPQERSQLRWNGNPHEVDNGGGGPRLYFIVPSLFLFFPSCIPPFPSLPNSYVLLLHIVPPSPIWLNLISSRLIRLP</sequence>
<accession>A0A7S3DIR7</accession>
<keyword evidence="1" id="KW-0732">Signal</keyword>
<dbReference type="AlphaFoldDB" id="A0A7S3DIR7"/>